<dbReference type="KEGG" id="bdw:94334446"/>
<dbReference type="InterPro" id="IPR007214">
    <property type="entry name" value="YbaK/aa-tRNA-synth-assoc-dom"/>
</dbReference>
<dbReference type="InterPro" id="IPR002314">
    <property type="entry name" value="aa-tRNA-synt_IIb"/>
</dbReference>
<dbReference type="GO" id="GO:0005524">
    <property type="term" value="F:ATP binding"/>
    <property type="evidence" value="ECO:0007669"/>
    <property type="project" value="UniProtKB-KW"/>
</dbReference>
<evidence type="ECO:0000256" key="1">
    <source>
        <dbReference type="ARBA" id="ARBA00012831"/>
    </source>
</evidence>
<dbReference type="HAMAP" id="MF_01571">
    <property type="entry name" value="Pro_tRNA_synth_type3"/>
    <property type="match status" value="1"/>
</dbReference>
<protein>
    <recommendedName>
        <fullName evidence="1">proline--tRNA ligase</fullName>
        <ecNumber evidence="1">6.1.1.15</ecNumber>
    </recommendedName>
    <alternativeName>
        <fullName evidence="7">Prolyl-tRNA synthetase</fullName>
    </alternativeName>
</protein>
<dbReference type="InterPro" id="IPR002316">
    <property type="entry name" value="Pro-tRNA-ligase_IIa"/>
</dbReference>
<evidence type="ECO:0000256" key="3">
    <source>
        <dbReference type="ARBA" id="ARBA00022741"/>
    </source>
</evidence>
<dbReference type="FunFam" id="3.30.110.30:FF:000001">
    <property type="entry name" value="Bifunctional glutamate/proline--tRNA ligase"/>
    <property type="match status" value="1"/>
</dbReference>
<dbReference type="PANTHER" id="PTHR43382">
    <property type="entry name" value="PROLYL-TRNA SYNTHETASE"/>
    <property type="match status" value="1"/>
</dbReference>
<dbReference type="NCBIfam" id="TIGR00408">
    <property type="entry name" value="proS_fam_I"/>
    <property type="match status" value="1"/>
</dbReference>
<evidence type="ECO:0000313" key="10">
    <source>
        <dbReference type="EMBL" id="KAK2197149.1"/>
    </source>
</evidence>
<evidence type="ECO:0000256" key="4">
    <source>
        <dbReference type="ARBA" id="ARBA00022840"/>
    </source>
</evidence>
<dbReference type="SUPFAM" id="SSF64586">
    <property type="entry name" value="C-terminal domain of ProRS"/>
    <property type="match status" value="1"/>
</dbReference>
<dbReference type="RefSeq" id="XP_067803991.1">
    <property type="nucleotide sequence ID" value="XM_067945200.1"/>
</dbReference>
<dbReference type="GO" id="GO:0017101">
    <property type="term" value="C:aminoacyl-tRNA synthetase multienzyme complex"/>
    <property type="evidence" value="ECO:0007669"/>
    <property type="project" value="TreeGrafter"/>
</dbReference>
<dbReference type="SUPFAM" id="SSF55826">
    <property type="entry name" value="YbaK/ProRS associated domain"/>
    <property type="match status" value="1"/>
</dbReference>
<dbReference type="PROSITE" id="PS50862">
    <property type="entry name" value="AA_TRNA_LIGASE_II"/>
    <property type="match status" value="1"/>
</dbReference>
<dbReference type="FunFam" id="3.40.50.800:FF:000005">
    <property type="entry name" value="bifunctional glutamate/proline--tRNA ligase"/>
    <property type="match status" value="1"/>
</dbReference>
<dbReference type="CDD" id="cd00862">
    <property type="entry name" value="ProRS_anticodon_zinc"/>
    <property type="match status" value="1"/>
</dbReference>
<dbReference type="GO" id="GO:0006433">
    <property type="term" value="P:prolyl-tRNA aminoacylation"/>
    <property type="evidence" value="ECO:0007669"/>
    <property type="project" value="InterPro"/>
</dbReference>
<keyword evidence="4" id="KW-0067">ATP-binding</keyword>
<dbReference type="EMBL" id="JALLKP010000001">
    <property type="protein sequence ID" value="KAK2197149.1"/>
    <property type="molecule type" value="Genomic_DNA"/>
</dbReference>
<dbReference type="FunFam" id="3.30.930.10:FF:000007">
    <property type="entry name" value="Bifunctional glutamate/proline--tRNA ligase"/>
    <property type="match status" value="1"/>
</dbReference>
<dbReference type="Proteomes" id="UP001214638">
    <property type="component" value="Unassembled WGS sequence"/>
</dbReference>
<dbReference type="GO" id="GO:0005737">
    <property type="term" value="C:cytoplasm"/>
    <property type="evidence" value="ECO:0007669"/>
    <property type="project" value="InterPro"/>
</dbReference>
<sequence length="682" mass="78343">MLKVNMKADELIKLLRNLGLHFTEYKHAAAVAVQDLHNIPELAPKMDSVVKNLWLVDGMKRHYILTALHDTRVEFKNIRRALKVKSIGLGDEKLMMEMVDAARGHLSPLSIFNDTEGKVKLLLDERLKEKKTILSHPLHNAATIEMPLEDYFVFFRHLNHEPEYINFDPLPPSEPTPPKSKEKEGHILGVTVKKAENFTEWYTQVIVRSQLIEYYDISGCYIYLPASYCIWEYFQKWFNGQLANRKVDNCYFPMFVSKAKLEKEKDHIEGFSPEVAWVTKSGDSDFVEPIAIRPTSETIMYPEYAKWIKSYRDLPLKLNQWNSVVRWEFKQPTPFIRSREFLWQEGHTAHLNEEEALDMVYDILDLYREFYEDHLAVPMIKGVKSESEKFAGGKITTTVETFIGASGRGIQAATSHLLGTNFAKMFEIEYEAANGTKQLVHQTSWGFTTRSIGIMIMVHGDDRGLVMPPKVAKIQVVIVPILNRKCDVSDDVVRVTRDIYQQLESAGIRVKLDDRQGCTPGFKYNHWELRGIPLRIEVGPRDVGDKICQIVARHSGEKIQVPLEDLKETIPKLLERVQTEMFANAKKQLDDSIVTGLTFDDVMPALRNNKCLLLPWCEDPSTEVEVKAETQRQSLEDSGIDSKTGGMKCFCIPLEQPPMPPGTKCFWTDKPAKRWSLWGRSY</sequence>
<keyword evidence="6" id="KW-0030">Aminoacyl-tRNA synthetase</keyword>
<dbReference type="GO" id="GO:0004827">
    <property type="term" value="F:proline-tRNA ligase activity"/>
    <property type="evidence" value="ECO:0007669"/>
    <property type="project" value="UniProtKB-EC"/>
</dbReference>
<dbReference type="InterPro" id="IPR045864">
    <property type="entry name" value="aa-tRNA-synth_II/BPL/LPL"/>
</dbReference>
<dbReference type="InterPro" id="IPR017449">
    <property type="entry name" value="Pro-tRNA_synth_II"/>
</dbReference>
<keyword evidence="3" id="KW-0547">Nucleotide-binding</keyword>
<evidence type="ECO:0000256" key="7">
    <source>
        <dbReference type="ARBA" id="ARBA00029731"/>
    </source>
</evidence>
<dbReference type="PRINTS" id="PR01046">
    <property type="entry name" value="TRNASYNTHPRO"/>
</dbReference>
<dbReference type="Gene3D" id="3.30.930.10">
    <property type="entry name" value="Bira Bifunctional Protein, Domain 2"/>
    <property type="match status" value="1"/>
</dbReference>
<evidence type="ECO:0000256" key="5">
    <source>
        <dbReference type="ARBA" id="ARBA00022917"/>
    </source>
</evidence>
<dbReference type="AlphaFoldDB" id="A0AAD9PLV1"/>
<gene>
    <name evidence="10" type="ORF">BdWA1_000148</name>
</gene>
<reference evidence="10" key="1">
    <citation type="journal article" date="2023" name="Nat. Microbiol.">
        <title>Babesia duncani multi-omics identifies virulence factors and drug targets.</title>
        <authorList>
            <person name="Singh P."/>
            <person name="Lonardi S."/>
            <person name="Liang Q."/>
            <person name="Vydyam P."/>
            <person name="Khabirova E."/>
            <person name="Fang T."/>
            <person name="Gihaz S."/>
            <person name="Thekkiniath J."/>
            <person name="Munshi M."/>
            <person name="Abel S."/>
            <person name="Ciampossin L."/>
            <person name="Batugedara G."/>
            <person name="Gupta M."/>
            <person name="Lu X.M."/>
            <person name="Lenz T."/>
            <person name="Chakravarty S."/>
            <person name="Cornillot E."/>
            <person name="Hu Y."/>
            <person name="Ma W."/>
            <person name="Gonzalez L.M."/>
            <person name="Sanchez S."/>
            <person name="Estrada K."/>
            <person name="Sanchez-Flores A."/>
            <person name="Montero E."/>
            <person name="Harb O.S."/>
            <person name="Le Roch K.G."/>
            <person name="Mamoun C.B."/>
        </authorList>
    </citation>
    <scope>NUCLEOTIDE SEQUENCE</scope>
    <source>
        <strain evidence="10">WA1</strain>
    </source>
</reference>
<dbReference type="InterPro" id="IPR004499">
    <property type="entry name" value="Pro-tRNA-ligase_IIa_arc-type"/>
</dbReference>
<evidence type="ECO:0000256" key="8">
    <source>
        <dbReference type="ARBA" id="ARBA00047671"/>
    </source>
</evidence>
<accession>A0AAD9PLV1</accession>
<dbReference type="GeneID" id="94334446"/>
<dbReference type="Pfam" id="PF03129">
    <property type="entry name" value="HGTP_anticodon"/>
    <property type="match status" value="1"/>
</dbReference>
<dbReference type="SMART" id="SM00946">
    <property type="entry name" value="ProRS-C_1"/>
    <property type="match status" value="1"/>
</dbReference>
<dbReference type="SUPFAM" id="SSF52954">
    <property type="entry name" value="Class II aaRS ABD-related"/>
    <property type="match status" value="1"/>
</dbReference>
<dbReference type="Pfam" id="PF00587">
    <property type="entry name" value="tRNA-synt_2b"/>
    <property type="match status" value="1"/>
</dbReference>
<evidence type="ECO:0000259" key="9">
    <source>
        <dbReference type="PROSITE" id="PS50862"/>
    </source>
</evidence>
<comment type="catalytic activity">
    <reaction evidence="8">
        <text>tRNA(Pro) + L-proline + ATP = L-prolyl-tRNA(Pro) + AMP + diphosphate</text>
        <dbReference type="Rhea" id="RHEA:14305"/>
        <dbReference type="Rhea" id="RHEA-COMP:9700"/>
        <dbReference type="Rhea" id="RHEA-COMP:9702"/>
        <dbReference type="ChEBI" id="CHEBI:30616"/>
        <dbReference type="ChEBI" id="CHEBI:33019"/>
        <dbReference type="ChEBI" id="CHEBI:60039"/>
        <dbReference type="ChEBI" id="CHEBI:78442"/>
        <dbReference type="ChEBI" id="CHEBI:78532"/>
        <dbReference type="ChEBI" id="CHEBI:456215"/>
        <dbReference type="EC" id="6.1.1.15"/>
    </reaction>
</comment>
<dbReference type="Pfam" id="PF09180">
    <property type="entry name" value="ProRS-C_1"/>
    <property type="match status" value="1"/>
</dbReference>
<evidence type="ECO:0000313" key="11">
    <source>
        <dbReference type="Proteomes" id="UP001214638"/>
    </source>
</evidence>
<dbReference type="PANTHER" id="PTHR43382:SF2">
    <property type="entry name" value="BIFUNCTIONAL GLUTAMATE_PROLINE--TRNA LIGASE"/>
    <property type="match status" value="1"/>
</dbReference>
<dbReference type="Pfam" id="PF04073">
    <property type="entry name" value="tRNA_edit"/>
    <property type="match status" value="1"/>
</dbReference>
<proteinExistence type="inferred from homology"/>
<organism evidence="10 11">
    <name type="scientific">Babesia duncani</name>
    <dbReference type="NCBI Taxonomy" id="323732"/>
    <lineage>
        <taxon>Eukaryota</taxon>
        <taxon>Sar</taxon>
        <taxon>Alveolata</taxon>
        <taxon>Apicomplexa</taxon>
        <taxon>Aconoidasida</taxon>
        <taxon>Piroplasmida</taxon>
        <taxon>Babesiidae</taxon>
        <taxon>Babesia</taxon>
    </lineage>
</organism>
<keyword evidence="5" id="KW-0648">Protein biosynthesis</keyword>
<dbReference type="CDD" id="cd00778">
    <property type="entry name" value="ProRS_core_arch_euk"/>
    <property type="match status" value="1"/>
</dbReference>
<keyword evidence="11" id="KW-1185">Reference proteome</keyword>
<dbReference type="InterPro" id="IPR016061">
    <property type="entry name" value="Pro-tRNA_ligase_II_C"/>
</dbReference>
<keyword evidence="2" id="KW-0436">Ligase</keyword>
<dbReference type="InterPro" id="IPR036621">
    <property type="entry name" value="Anticodon-bd_dom_sf"/>
</dbReference>
<dbReference type="Gene3D" id="3.30.110.30">
    <property type="entry name" value="C-terminal domain of ProRS"/>
    <property type="match status" value="1"/>
</dbReference>
<evidence type="ECO:0000256" key="6">
    <source>
        <dbReference type="ARBA" id="ARBA00023146"/>
    </source>
</evidence>
<dbReference type="InterPro" id="IPR006195">
    <property type="entry name" value="aa-tRNA-synth_II"/>
</dbReference>
<dbReference type="EC" id="6.1.1.15" evidence="1"/>
<feature type="domain" description="Aminoacyl-transfer RNA synthetases class-II family profile" evidence="9">
    <location>
        <begin position="230"/>
        <end position="468"/>
    </location>
</feature>
<dbReference type="SUPFAM" id="SSF55681">
    <property type="entry name" value="Class II aaRS and biotin synthetases"/>
    <property type="match status" value="1"/>
</dbReference>
<dbReference type="GO" id="GO:0002161">
    <property type="term" value="F:aminoacyl-tRNA deacylase activity"/>
    <property type="evidence" value="ECO:0007669"/>
    <property type="project" value="InterPro"/>
</dbReference>
<dbReference type="InterPro" id="IPR036754">
    <property type="entry name" value="YbaK/aa-tRNA-synt-asso_dom_sf"/>
</dbReference>
<dbReference type="Gene3D" id="3.90.960.10">
    <property type="entry name" value="YbaK/aminoacyl-tRNA synthetase-associated domain"/>
    <property type="match status" value="1"/>
</dbReference>
<dbReference type="InterPro" id="IPR004154">
    <property type="entry name" value="Anticodon-bd"/>
</dbReference>
<comment type="caution">
    <text evidence="10">The sequence shown here is derived from an EMBL/GenBank/DDBJ whole genome shotgun (WGS) entry which is preliminary data.</text>
</comment>
<name>A0AAD9PLV1_9APIC</name>
<evidence type="ECO:0000256" key="2">
    <source>
        <dbReference type="ARBA" id="ARBA00022598"/>
    </source>
</evidence>
<dbReference type="InterPro" id="IPR033721">
    <property type="entry name" value="ProRS_core_arch_euk"/>
</dbReference>
<dbReference type="Gene3D" id="3.40.50.800">
    <property type="entry name" value="Anticodon-binding domain"/>
    <property type="match status" value="1"/>
</dbReference>